<gene>
    <name evidence="1" type="ORF">M422DRAFT_254182</name>
</gene>
<dbReference type="EMBL" id="KN837128">
    <property type="protein sequence ID" value="KIJ42727.1"/>
    <property type="molecule type" value="Genomic_DNA"/>
</dbReference>
<accession>A0A0C9VLS7</accession>
<evidence type="ECO:0000313" key="1">
    <source>
        <dbReference type="EMBL" id="KIJ42727.1"/>
    </source>
</evidence>
<dbReference type="Proteomes" id="UP000054279">
    <property type="component" value="Unassembled WGS sequence"/>
</dbReference>
<reference evidence="1 2" key="1">
    <citation type="submission" date="2014-06" db="EMBL/GenBank/DDBJ databases">
        <title>Evolutionary Origins and Diversification of the Mycorrhizal Mutualists.</title>
        <authorList>
            <consortium name="DOE Joint Genome Institute"/>
            <consortium name="Mycorrhizal Genomics Consortium"/>
            <person name="Kohler A."/>
            <person name="Kuo A."/>
            <person name="Nagy L.G."/>
            <person name="Floudas D."/>
            <person name="Copeland A."/>
            <person name="Barry K.W."/>
            <person name="Cichocki N."/>
            <person name="Veneault-Fourrey C."/>
            <person name="LaButti K."/>
            <person name="Lindquist E.A."/>
            <person name="Lipzen A."/>
            <person name="Lundell T."/>
            <person name="Morin E."/>
            <person name="Murat C."/>
            <person name="Riley R."/>
            <person name="Ohm R."/>
            <person name="Sun H."/>
            <person name="Tunlid A."/>
            <person name="Henrissat B."/>
            <person name="Grigoriev I.V."/>
            <person name="Hibbett D.S."/>
            <person name="Martin F."/>
        </authorList>
    </citation>
    <scope>NUCLEOTIDE SEQUENCE [LARGE SCALE GENOMIC DNA]</scope>
    <source>
        <strain evidence="1 2">SS14</strain>
    </source>
</reference>
<keyword evidence="2" id="KW-1185">Reference proteome</keyword>
<dbReference type="AlphaFoldDB" id="A0A0C9VLS7"/>
<protein>
    <submittedName>
        <fullName evidence="1">Unplaced genomic scaffold SPHSTscaffold_53, whole genome shotgun sequence</fullName>
    </submittedName>
</protein>
<sequence>MNYHPRILRILDRTTLEQPIPPHSPPSTSGPPICATTSVFAFAFGLRIAFGVGLEDAVEDAVGAGLAVEDTIGHVHGLRLEPEDGVVRILEDALAAVDGLEEAAHNTRHKDNAGDP</sequence>
<evidence type="ECO:0000313" key="2">
    <source>
        <dbReference type="Proteomes" id="UP000054279"/>
    </source>
</evidence>
<dbReference type="HOGENOM" id="CLU_2098393_0_0_1"/>
<proteinExistence type="predicted"/>
<organism evidence="1 2">
    <name type="scientific">Sphaerobolus stellatus (strain SS14)</name>
    <dbReference type="NCBI Taxonomy" id="990650"/>
    <lineage>
        <taxon>Eukaryota</taxon>
        <taxon>Fungi</taxon>
        <taxon>Dikarya</taxon>
        <taxon>Basidiomycota</taxon>
        <taxon>Agaricomycotina</taxon>
        <taxon>Agaricomycetes</taxon>
        <taxon>Phallomycetidae</taxon>
        <taxon>Geastrales</taxon>
        <taxon>Sphaerobolaceae</taxon>
        <taxon>Sphaerobolus</taxon>
    </lineage>
</organism>
<name>A0A0C9VLS7_SPHS4</name>